<organism evidence="1 2">
    <name type="scientific">Streptomyces californicus</name>
    <dbReference type="NCBI Taxonomy" id="67351"/>
    <lineage>
        <taxon>Bacteria</taxon>
        <taxon>Bacillati</taxon>
        <taxon>Actinomycetota</taxon>
        <taxon>Actinomycetes</taxon>
        <taxon>Kitasatosporales</taxon>
        <taxon>Streptomycetaceae</taxon>
        <taxon>Streptomyces</taxon>
    </lineage>
</organism>
<proteinExistence type="predicted"/>
<reference evidence="1 2" key="1">
    <citation type="submission" date="2021-02" db="EMBL/GenBank/DDBJ databases">
        <title>FDA dAtabase for Regulatory Grade micrObial Sequences (FDA-ARGOS): Supporting development and validation of Infectious Disease Dx tests.</title>
        <authorList>
            <person name="Sproer C."/>
            <person name="Gronow S."/>
            <person name="Severitt S."/>
            <person name="Schroder I."/>
            <person name="Tallon L."/>
            <person name="Sadzewicz L."/>
            <person name="Zhao X."/>
            <person name="Boylan J."/>
            <person name="Ott S."/>
            <person name="Bowen H."/>
            <person name="Vavikolanu K."/>
            <person name="Mehta A."/>
            <person name="Aluvathingal J."/>
            <person name="Nadendla S."/>
            <person name="Lowell S."/>
            <person name="Myers T."/>
            <person name="Yan Y."/>
            <person name="Sichtig H."/>
        </authorList>
    </citation>
    <scope>NUCLEOTIDE SEQUENCE [LARGE SCALE GENOMIC DNA]</scope>
    <source>
        <strain evidence="1 2">FDAARGOS_1211</strain>
    </source>
</reference>
<dbReference type="RefSeq" id="WP_030114490.1">
    <property type="nucleotide sequence ID" value="NZ_CP070242.1"/>
</dbReference>
<dbReference type="Proteomes" id="UP000598054">
    <property type="component" value="Chromosome"/>
</dbReference>
<accession>A0ABX7J2E1</accession>
<dbReference type="GeneID" id="63981217"/>
<name>A0ABX7J2E1_9ACTN</name>
<gene>
    <name evidence="1" type="ORF">I6J41_16855</name>
</gene>
<sequence length="94" mass="10799">MAISDEQLLNFDKERLSHWDEGRAEHTLTGEHGAIYRNHLEIAHWIDSWVENMERNDVGRHNPEQTGFVKGVREIAANLRQGDLVPNGILLQDS</sequence>
<dbReference type="EMBL" id="CP070249">
    <property type="protein sequence ID" value="QRV42223.1"/>
    <property type="molecule type" value="Genomic_DNA"/>
</dbReference>
<keyword evidence="2" id="KW-1185">Reference proteome</keyword>
<evidence type="ECO:0000313" key="2">
    <source>
        <dbReference type="Proteomes" id="UP000598054"/>
    </source>
</evidence>
<evidence type="ECO:0000313" key="1">
    <source>
        <dbReference type="EMBL" id="QRV42223.1"/>
    </source>
</evidence>
<protein>
    <submittedName>
        <fullName evidence="1">Uncharacterized protein</fullName>
    </submittedName>
</protein>